<organism evidence="1 2">
    <name type="scientific">Lasiosphaeria hispida</name>
    <dbReference type="NCBI Taxonomy" id="260671"/>
    <lineage>
        <taxon>Eukaryota</taxon>
        <taxon>Fungi</taxon>
        <taxon>Dikarya</taxon>
        <taxon>Ascomycota</taxon>
        <taxon>Pezizomycotina</taxon>
        <taxon>Sordariomycetes</taxon>
        <taxon>Sordariomycetidae</taxon>
        <taxon>Sordariales</taxon>
        <taxon>Lasiosphaeriaceae</taxon>
        <taxon>Lasiosphaeria</taxon>
    </lineage>
</organism>
<comment type="caution">
    <text evidence="1">The sequence shown here is derived from an EMBL/GenBank/DDBJ whole genome shotgun (WGS) entry which is preliminary data.</text>
</comment>
<keyword evidence="2" id="KW-1185">Reference proteome</keyword>
<reference evidence="1" key="2">
    <citation type="submission" date="2023-06" db="EMBL/GenBank/DDBJ databases">
        <authorList>
            <consortium name="Lawrence Berkeley National Laboratory"/>
            <person name="Haridas S."/>
            <person name="Hensen N."/>
            <person name="Bonometti L."/>
            <person name="Westerberg I."/>
            <person name="Brannstrom I.O."/>
            <person name="Guillou S."/>
            <person name="Cros-Aarteil S."/>
            <person name="Calhoun S."/>
            <person name="Kuo A."/>
            <person name="Mondo S."/>
            <person name="Pangilinan J."/>
            <person name="Riley R."/>
            <person name="Labutti K."/>
            <person name="Andreopoulos B."/>
            <person name="Lipzen A."/>
            <person name="Chen C."/>
            <person name="Yanf M."/>
            <person name="Daum C."/>
            <person name="Ng V."/>
            <person name="Clum A."/>
            <person name="Steindorff A."/>
            <person name="Ohm R."/>
            <person name="Martin F."/>
            <person name="Silar P."/>
            <person name="Natvig D."/>
            <person name="Lalanne C."/>
            <person name="Gautier V."/>
            <person name="Ament-Velasquez S.L."/>
            <person name="Kruys A."/>
            <person name="Hutchinson M.I."/>
            <person name="Powell A.J."/>
            <person name="Barry K."/>
            <person name="Miller A.N."/>
            <person name="Grigoriev I.V."/>
            <person name="Debuchy R."/>
            <person name="Gladieux P."/>
            <person name="Thoren M.H."/>
            <person name="Johannesson H."/>
        </authorList>
    </citation>
    <scope>NUCLEOTIDE SEQUENCE</scope>
    <source>
        <strain evidence="1">CBS 955.72</strain>
    </source>
</reference>
<proteinExistence type="predicted"/>
<sequence>MLSPWLTPYFSLSALPTPALFHCKQNAKHEIHNEQPNATTPNHTVGTIHGSPTPALQPNLINPLTVHTATGITITKRNSGSYKPPFLLAMALTTMSEARPAAAVPSTPPIKGEM</sequence>
<evidence type="ECO:0000313" key="1">
    <source>
        <dbReference type="EMBL" id="KAK3359584.1"/>
    </source>
</evidence>
<dbReference type="EMBL" id="JAUIQD010000002">
    <property type="protein sequence ID" value="KAK3359584.1"/>
    <property type="molecule type" value="Genomic_DNA"/>
</dbReference>
<gene>
    <name evidence="1" type="ORF">B0T25DRAFT_533335</name>
</gene>
<dbReference type="Proteomes" id="UP001275084">
    <property type="component" value="Unassembled WGS sequence"/>
</dbReference>
<dbReference type="AlphaFoldDB" id="A0AAJ0MHS2"/>
<protein>
    <submittedName>
        <fullName evidence="1">Uncharacterized protein</fullName>
    </submittedName>
</protein>
<accession>A0AAJ0MHS2</accession>
<name>A0AAJ0MHS2_9PEZI</name>
<reference evidence="1" key="1">
    <citation type="journal article" date="2023" name="Mol. Phylogenet. Evol.">
        <title>Genome-scale phylogeny and comparative genomics of the fungal order Sordariales.</title>
        <authorList>
            <person name="Hensen N."/>
            <person name="Bonometti L."/>
            <person name="Westerberg I."/>
            <person name="Brannstrom I.O."/>
            <person name="Guillou S."/>
            <person name="Cros-Aarteil S."/>
            <person name="Calhoun S."/>
            <person name="Haridas S."/>
            <person name="Kuo A."/>
            <person name="Mondo S."/>
            <person name="Pangilinan J."/>
            <person name="Riley R."/>
            <person name="LaButti K."/>
            <person name="Andreopoulos B."/>
            <person name="Lipzen A."/>
            <person name="Chen C."/>
            <person name="Yan M."/>
            <person name="Daum C."/>
            <person name="Ng V."/>
            <person name="Clum A."/>
            <person name="Steindorff A."/>
            <person name="Ohm R.A."/>
            <person name="Martin F."/>
            <person name="Silar P."/>
            <person name="Natvig D.O."/>
            <person name="Lalanne C."/>
            <person name="Gautier V."/>
            <person name="Ament-Velasquez S.L."/>
            <person name="Kruys A."/>
            <person name="Hutchinson M.I."/>
            <person name="Powell A.J."/>
            <person name="Barry K."/>
            <person name="Miller A.N."/>
            <person name="Grigoriev I.V."/>
            <person name="Debuchy R."/>
            <person name="Gladieux P."/>
            <person name="Hiltunen Thoren M."/>
            <person name="Johannesson H."/>
        </authorList>
    </citation>
    <scope>NUCLEOTIDE SEQUENCE</scope>
    <source>
        <strain evidence="1">CBS 955.72</strain>
    </source>
</reference>
<evidence type="ECO:0000313" key="2">
    <source>
        <dbReference type="Proteomes" id="UP001275084"/>
    </source>
</evidence>